<evidence type="ECO:0000313" key="2">
    <source>
        <dbReference type="Proteomes" id="UP000712600"/>
    </source>
</evidence>
<dbReference type="Proteomes" id="UP000712600">
    <property type="component" value="Unassembled WGS sequence"/>
</dbReference>
<sequence length="86" mass="10134">MLHFFKDKQSDFFAKLWTRLRKDTQRIPVSSLSVCPSLESGPEFSEVIRLCILRKLSVMSRFGENRMQHSGYNLEGRSFDWDSVEM</sequence>
<name>A0A8S9S3S2_BRACR</name>
<dbReference type="AlphaFoldDB" id="A0A8S9S3S2"/>
<protein>
    <submittedName>
        <fullName evidence="1">Uncharacterized protein</fullName>
    </submittedName>
</protein>
<proteinExistence type="predicted"/>
<gene>
    <name evidence="1" type="ORF">F2Q69_00028494</name>
</gene>
<reference evidence="1" key="1">
    <citation type="submission" date="2019-12" db="EMBL/GenBank/DDBJ databases">
        <title>Genome sequencing and annotation of Brassica cretica.</title>
        <authorList>
            <person name="Studholme D.J."/>
            <person name="Sarris P."/>
        </authorList>
    </citation>
    <scope>NUCLEOTIDE SEQUENCE</scope>
    <source>
        <strain evidence="1">PFS-109/04</strain>
        <tissue evidence="1">Leaf</tissue>
    </source>
</reference>
<dbReference type="EMBL" id="QGKX02000088">
    <property type="protein sequence ID" value="KAF3586689.1"/>
    <property type="molecule type" value="Genomic_DNA"/>
</dbReference>
<accession>A0A8S9S3S2</accession>
<evidence type="ECO:0000313" key="1">
    <source>
        <dbReference type="EMBL" id="KAF3586689.1"/>
    </source>
</evidence>
<comment type="caution">
    <text evidence="1">The sequence shown here is derived from an EMBL/GenBank/DDBJ whole genome shotgun (WGS) entry which is preliminary data.</text>
</comment>
<organism evidence="1 2">
    <name type="scientific">Brassica cretica</name>
    <name type="common">Mustard</name>
    <dbReference type="NCBI Taxonomy" id="69181"/>
    <lineage>
        <taxon>Eukaryota</taxon>
        <taxon>Viridiplantae</taxon>
        <taxon>Streptophyta</taxon>
        <taxon>Embryophyta</taxon>
        <taxon>Tracheophyta</taxon>
        <taxon>Spermatophyta</taxon>
        <taxon>Magnoliopsida</taxon>
        <taxon>eudicotyledons</taxon>
        <taxon>Gunneridae</taxon>
        <taxon>Pentapetalae</taxon>
        <taxon>rosids</taxon>
        <taxon>malvids</taxon>
        <taxon>Brassicales</taxon>
        <taxon>Brassicaceae</taxon>
        <taxon>Brassiceae</taxon>
        <taxon>Brassica</taxon>
    </lineage>
</organism>